<evidence type="ECO:0000313" key="3">
    <source>
        <dbReference type="EMBL" id="OLS59222.1"/>
    </source>
</evidence>
<protein>
    <recommendedName>
        <fullName evidence="2">HTH cro/C1-type domain-containing protein</fullName>
    </recommendedName>
</protein>
<dbReference type="SUPFAM" id="SSF47413">
    <property type="entry name" value="lambda repressor-like DNA-binding domains"/>
    <property type="match status" value="1"/>
</dbReference>
<gene>
    <name evidence="3" type="ORF">PSEMO_57310</name>
</gene>
<evidence type="ECO:0000259" key="2">
    <source>
        <dbReference type="PROSITE" id="PS50943"/>
    </source>
</evidence>
<dbReference type="InterPro" id="IPR001387">
    <property type="entry name" value="Cro/C1-type_HTH"/>
</dbReference>
<dbReference type="CDD" id="cd00093">
    <property type="entry name" value="HTH_XRE"/>
    <property type="match status" value="1"/>
</dbReference>
<feature type="compositionally biased region" description="Basic and acidic residues" evidence="1">
    <location>
        <begin position="9"/>
        <end position="21"/>
    </location>
</feature>
<dbReference type="PROSITE" id="PS50943">
    <property type="entry name" value="HTH_CROC1"/>
    <property type="match status" value="1"/>
</dbReference>
<evidence type="ECO:0000256" key="1">
    <source>
        <dbReference type="SAM" id="MobiDB-lite"/>
    </source>
</evidence>
<dbReference type="GO" id="GO:0003677">
    <property type="term" value="F:DNA binding"/>
    <property type="evidence" value="ECO:0007669"/>
    <property type="project" value="InterPro"/>
</dbReference>
<accession>A0A1Q9QW07</accession>
<evidence type="ECO:0000313" key="4">
    <source>
        <dbReference type="Proteomes" id="UP000186736"/>
    </source>
</evidence>
<dbReference type="AlphaFoldDB" id="A0A1Q9QW07"/>
<dbReference type="Proteomes" id="UP000186736">
    <property type="component" value="Unassembled WGS sequence"/>
</dbReference>
<name>A0A1Q9QW07_PSEPU</name>
<dbReference type="Pfam" id="PF13560">
    <property type="entry name" value="HTH_31"/>
    <property type="match status" value="1"/>
</dbReference>
<feature type="region of interest" description="Disordered" evidence="1">
    <location>
        <begin position="1"/>
        <end position="21"/>
    </location>
</feature>
<dbReference type="InterPro" id="IPR010982">
    <property type="entry name" value="Lambda_DNA-bd_dom_sf"/>
</dbReference>
<reference evidence="3 4" key="1">
    <citation type="submission" date="2016-10" db="EMBL/GenBank/DDBJ databases">
        <title>Genome Sequence of Pseudomonas putida GM4FR.</title>
        <authorList>
            <person name="Poehlein A."/>
            <person name="Wemheuer F."/>
            <person name="Hollensteiner J."/>
            <person name="Wemheuer B."/>
        </authorList>
    </citation>
    <scope>NUCLEOTIDE SEQUENCE [LARGE SCALE GENOMIC DNA]</scope>
    <source>
        <strain evidence="3 4">GM4FR</strain>
    </source>
</reference>
<sequence>MIDGIDPPLGERLDMNPNPDKENVTTVTSICTVVLRELRLERGLHQAQVADWIGKTPSAWTKIESGKAPLQLEILIRVCRGFQVWPSAVMATAERYSHYLGQRKWSIVTTDLPPGEDDLLREAQEYWSSPGGRNAATNRWGHMPVLNGPQWNMDGSAAENTASAPFRFAVDPWFRSTQMAAIEATGLGF</sequence>
<proteinExistence type="predicted"/>
<feature type="domain" description="HTH cro/C1-type" evidence="2">
    <location>
        <begin position="35"/>
        <end position="89"/>
    </location>
</feature>
<dbReference type="SMART" id="SM00530">
    <property type="entry name" value="HTH_XRE"/>
    <property type="match status" value="1"/>
</dbReference>
<organism evidence="3 4">
    <name type="scientific">Pseudomonas putida</name>
    <name type="common">Arthrobacter siderocapsulatus</name>
    <dbReference type="NCBI Taxonomy" id="303"/>
    <lineage>
        <taxon>Bacteria</taxon>
        <taxon>Pseudomonadati</taxon>
        <taxon>Pseudomonadota</taxon>
        <taxon>Gammaproteobacteria</taxon>
        <taxon>Pseudomonadales</taxon>
        <taxon>Pseudomonadaceae</taxon>
        <taxon>Pseudomonas</taxon>
    </lineage>
</organism>
<dbReference type="RefSeq" id="WP_218641259.1">
    <property type="nucleotide sequence ID" value="NZ_MKZO01000073.1"/>
</dbReference>
<dbReference type="Gene3D" id="1.10.260.40">
    <property type="entry name" value="lambda repressor-like DNA-binding domains"/>
    <property type="match status" value="1"/>
</dbReference>
<dbReference type="EMBL" id="MKZO01000073">
    <property type="protein sequence ID" value="OLS59222.1"/>
    <property type="molecule type" value="Genomic_DNA"/>
</dbReference>
<comment type="caution">
    <text evidence="3">The sequence shown here is derived from an EMBL/GenBank/DDBJ whole genome shotgun (WGS) entry which is preliminary data.</text>
</comment>